<evidence type="ECO:0000256" key="2">
    <source>
        <dbReference type="ARBA" id="ARBA00022525"/>
    </source>
</evidence>
<feature type="signal peptide" evidence="11">
    <location>
        <begin position="1"/>
        <end position="22"/>
    </location>
</feature>
<dbReference type="Gene3D" id="3.40.50.1820">
    <property type="entry name" value="alpha/beta hydrolase"/>
    <property type="match status" value="1"/>
</dbReference>
<organism evidence="13 14">
    <name type="scientific">Malassezia psittaci</name>
    <dbReference type="NCBI Taxonomy" id="1821823"/>
    <lineage>
        <taxon>Eukaryota</taxon>
        <taxon>Fungi</taxon>
        <taxon>Dikarya</taxon>
        <taxon>Basidiomycota</taxon>
        <taxon>Ustilaginomycotina</taxon>
        <taxon>Malasseziomycetes</taxon>
        <taxon>Malasseziales</taxon>
        <taxon>Malasseziaceae</taxon>
        <taxon>Malassezia</taxon>
    </lineage>
</organism>
<evidence type="ECO:0000256" key="6">
    <source>
        <dbReference type="ARBA" id="ARBA00023098"/>
    </source>
</evidence>
<evidence type="ECO:0000256" key="4">
    <source>
        <dbReference type="ARBA" id="ARBA00022801"/>
    </source>
</evidence>
<proteinExistence type="inferred from homology"/>
<dbReference type="Proteomes" id="UP001214628">
    <property type="component" value="Chromosome 2"/>
</dbReference>
<evidence type="ECO:0000313" key="14">
    <source>
        <dbReference type="Proteomes" id="UP001214628"/>
    </source>
</evidence>
<evidence type="ECO:0000256" key="10">
    <source>
        <dbReference type="ARBA" id="ARBA00048461"/>
    </source>
</evidence>
<sequence>MFNLAKLAIATLVYLQVVSVSGNILEQHHKYVAPQVKTSGAISSTAQPRPVPDSWKNYQQLAVMAQDSNCNHTKINHTLGDATLLYKFGDDNVNQYMHVFYSKSMGVTFSWAGLNISNLDALASVVDLPLVDANKTLYPNAEAGTQLYQGFQSSYARVADLVKEKALEYTKKYNDDRVSFTGLSFGAALSALSSVHIHHVLAGKVKVHKVVVFGLPRIGNQAWANTVDRDLKGTFYYTVNGADPLSRLPPRFLGYQQASGQLYIKPANSTQVKFYPGQENVHGADADIGLDIQDHTGIYFSVAVGGSFGPCPVEIPSALE</sequence>
<evidence type="ECO:0000256" key="8">
    <source>
        <dbReference type="ARBA" id="ARBA00043996"/>
    </source>
</evidence>
<gene>
    <name evidence="13" type="ORF">MPSI1_001569</name>
</gene>
<comment type="similarity">
    <text evidence="8">Belongs to the AB hydrolase superfamily. Lipase family. Class 3 subfamily.</text>
</comment>
<comment type="catalytic activity">
    <reaction evidence="10">
        <text>a monoacylglycerol + H2O = glycerol + a fatty acid + H(+)</text>
        <dbReference type="Rhea" id="RHEA:15245"/>
        <dbReference type="ChEBI" id="CHEBI:15377"/>
        <dbReference type="ChEBI" id="CHEBI:15378"/>
        <dbReference type="ChEBI" id="CHEBI:17408"/>
        <dbReference type="ChEBI" id="CHEBI:17754"/>
        <dbReference type="ChEBI" id="CHEBI:28868"/>
    </reaction>
</comment>
<dbReference type="InterPro" id="IPR029058">
    <property type="entry name" value="AB_hydrolase_fold"/>
</dbReference>
<keyword evidence="14" id="KW-1185">Reference proteome</keyword>
<dbReference type="PANTHER" id="PTHR45856">
    <property type="entry name" value="ALPHA/BETA-HYDROLASES SUPERFAMILY PROTEIN"/>
    <property type="match status" value="1"/>
</dbReference>
<evidence type="ECO:0000256" key="5">
    <source>
        <dbReference type="ARBA" id="ARBA00022963"/>
    </source>
</evidence>
<dbReference type="Pfam" id="PF01764">
    <property type="entry name" value="Lipase_3"/>
    <property type="match status" value="1"/>
</dbReference>
<keyword evidence="5" id="KW-0442">Lipid degradation</keyword>
<dbReference type="GO" id="GO:0016042">
    <property type="term" value="P:lipid catabolic process"/>
    <property type="evidence" value="ECO:0007669"/>
    <property type="project" value="UniProtKB-KW"/>
</dbReference>
<keyword evidence="4" id="KW-0378">Hydrolase</keyword>
<accession>A0AAF0F532</accession>
<dbReference type="GO" id="GO:0005576">
    <property type="term" value="C:extracellular region"/>
    <property type="evidence" value="ECO:0007669"/>
    <property type="project" value="UniProtKB-SubCell"/>
</dbReference>
<evidence type="ECO:0000256" key="11">
    <source>
        <dbReference type="SAM" id="SignalP"/>
    </source>
</evidence>
<keyword evidence="2" id="KW-0964">Secreted</keyword>
<dbReference type="InterPro" id="IPR051218">
    <property type="entry name" value="Sec_MonoDiacylglyc_Lipase"/>
</dbReference>
<keyword evidence="6" id="KW-0443">Lipid metabolism</keyword>
<dbReference type="EMBL" id="CP118376">
    <property type="protein sequence ID" value="WFD42918.1"/>
    <property type="molecule type" value="Genomic_DNA"/>
</dbReference>
<dbReference type="InterPro" id="IPR002921">
    <property type="entry name" value="Fungal_lipase-type"/>
</dbReference>
<evidence type="ECO:0000259" key="12">
    <source>
        <dbReference type="Pfam" id="PF01764"/>
    </source>
</evidence>
<feature type="domain" description="Fungal lipase-type" evidence="12">
    <location>
        <begin position="134"/>
        <end position="251"/>
    </location>
</feature>
<dbReference type="PANTHER" id="PTHR45856:SF25">
    <property type="entry name" value="FUNGAL LIPASE-LIKE DOMAIN-CONTAINING PROTEIN"/>
    <property type="match status" value="1"/>
</dbReference>
<evidence type="ECO:0000256" key="9">
    <source>
        <dbReference type="ARBA" id="ARBA00047591"/>
    </source>
</evidence>
<reference evidence="13" key="1">
    <citation type="submission" date="2023-02" db="EMBL/GenBank/DDBJ databases">
        <title>Mating type loci evolution in Malassezia.</title>
        <authorList>
            <person name="Coelho M.A."/>
        </authorList>
    </citation>
    <scope>NUCLEOTIDE SEQUENCE</scope>
    <source>
        <strain evidence="13">CBS 14136</strain>
    </source>
</reference>
<protein>
    <recommendedName>
        <fullName evidence="12">Fungal lipase-type domain-containing protein</fullName>
    </recommendedName>
</protein>
<comment type="catalytic activity">
    <reaction evidence="9">
        <text>a diacylglycerol + H2O = a monoacylglycerol + a fatty acid + H(+)</text>
        <dbReference type="Rhea" id="RHEA:32731"/>
        <dbReference type="ChEBI" id="CHEBI:15377"/>
        <dbReference type="ChEBI" id="CHEBI:15378"/>
        <dbReference type="ChEBI" id="CHEBI:17408"/>
        <dbReference type="ChEBI" id="CHEBI:18035"/>
        <dbReference type="ChEBI" id="CHEBI:28868"/>
    </reaction>
</comment>
<feature type="chain" id="PRO_5042011251" description="Fungal lipase-type domain-containing protein" evidence="11">
    <location>
        <begin position="23"/>
        <end position="320"/>
    </location>
</feature>
<evidence type="ECO:0000256" key="3">
    <source>
        <dbReference type="ARBA" id="ARBA00022729"/>
    </source>
</evidence>
<dbReference type="CDD" id="cd00741">
    <property type="entry name" value="Lipase"/>
    <property type="match status" value="1"/>
</dbReference>
<dbReference type="GO" id="GO:0016787">
    <property type="term" value="F:hydrolase activity"/>
    <property type="evidence" value="ECO:0007669"/>
    <property type="project" value="UniProtKB-KW"/>
</dbReference>
<name>A0AAF0F532_9BASI</name>
<evidence type="ECO:0000256" key="1">
    <source>
        <dbReference type="ARBA" id="ARBA00004613"/>
    </source>
</evidence>
<dbReference type="SUPFAM" id="SSF53474">
    <property type="entry name" value="alpha/beta-Hydrolases"/>
    <property type="match status" value="1"/>
</dbReference>
<evidence type="ECO:0000313" key="13">
    <source>
        <dbReference type="EMBL" id="WFD42918.1"/>
    </source>
</evidence>
<keyword evidence="7" id="KW-1015">Disulfide bond</keyword>
<comment type="subcellular location">
    <subcellularLocation>
        <location evidence="1">Secreted</location>
    </subcellularLocation>
</comment>
<evidence type="ECO:0000256" key="7">
    <source>
        <dbReference type="ARBA" id="ARBA00023157"/>
    </source>
</evidence>
<dbReference type="AlphaFoldDB" id="A0AAF0F532"/>
<keyword evidence="3 11" id="KW-0732">Signal</keyword>